<dbReference type="Pfam" id="PF12494">
    <property type="entry name" value="DUF3695"/>
    <property type="match status" value="1"/>
</dbReference>
<accession>A0A0P6JI19</accession>
<dbReference type="RefSeq" id="XP_004853668.2">
    <property type="nucleotide sequence ID" value="XM_004853611.3"/>
</dbReference>
<dbReference type="AlphaFoldDB" id="A0A0P6JI19"/>
<feature type="region of interest" description="Disordered" evidence="1">
    <location>
        <begin position="120"/>
        <end position="146"/>
    </location>
</feature>
<name>A0A0P6JI19_HETGA</name>
<keyword evidence="3" id="KW-1185">Reference proteome</keyword>
<reference evidence="2" key="1">
    <citation type="submission" date="2015-10" db="EMBL/GenBank/DDBJ databases">
        <title>FRAMA: From RNA-seq data to annotated mRNA assemblies.</title>
        <authorList>
            <person name="Bens M."/>
            <person name="Sahm A."/>
            <person name="Jahn N."/>
            <person name="Morhart M."/>
            <person name="Holtze S."/>
            <person name="Hildebrandt T.B."/>
            <person name="Platzer M."/>
            <person name="Szafranski K."/>
        </authorList>
    </citation>
    <scope>NUCLEOTIDE SEQUENCE</scope>
    <source>
        <tissue evidence="2">Testis</tissue>
    </source>
</reference>
<dbReference type="InterPro" id="IPR022179">
    <property type="entry name" value="CFAP276"/>
</dbReference>
<evidence type="ECO:0000313" key="3">
    <source>
        <dbReference type="Proteomes" id="UP000694906"/>
    </source>
</evidence>
<organism evidence="2">
    <name type="scientific">Heterocephalus glaber</name>
    <name type="common">Naked mole rat</name>
    <dbReference type="NCBI Taxonomy" id="10181"/>
    <lineage>
        <taxon>Eukaryota</taxon>
        <taxon>Metazoa</taxon>
        <taxon>Chordata</taxon>
        <taxon>Craniata</taxon>
        <taxon>Vertebrata</taxon>
        <taxon>Euteleostomi</taxon>
        <taxon>Mammalia</taxon>
        <taxon>Eutheria</taxon>
        <taxon>Euarchontoglires</taxon>
        <taxon>Glires</taxon>
        <taxon>Rodentia</taxon>
        <taxon>Hystricomorpha</taxon>
        <taxon>Bathyergidae</taxon>
        <taxon>Heterocephalus</taxon>
    </lineage>
</organism>
<reference evidence="4" key="2">
    <citation type="submission" date="2025-04" db="UniProtKB">
        <authorList>
            <consortium name="RefSeq"/>
        </authorList>
    </citation>
    <scope>IDENTIFICATION</scope>
</reference>
<dbReference type="GeneID" id="101723488"/>
<dbReference type="EMBL" id="GEBF01002590">
    <property type="protein sequence ID" value="JAO01043.1"/>
    <property type="molecule type" value="Transcribed_RNA"/>
</dbReference>
<dbReference type="CTD" id="127003"/>
<sequence>MRVLFNLDSGVQTQCCLALSAGLSLCIPGSFFLRVSPELNHQVAPLAKGLHLCNSWSCSCLETETGSSKQLGPGILSEHDRERLRSQKERLARHLSMPPTRDPFQHPTLDNDDFYLGKPRASKKSSFKNPTHLAQQQDPWSRLSSTPTITSMRRDAYFSDSKIPKDDLDFRLAALYDHHTGAFKNKSEILLHHETIQDTHEIIKTQFPGECLPLSPPPPITSLATIRQWINPKKESIHSVQGAIVSPHSAATHGGYSRKNDGGFFST</sequence>
<dbReference type="OrthoDB" id="10013535at2759"/>
<evidence type="ECO:0000313" key="2">
    <source>
        <dbReference type="EMBL" id="JAO01043.1"/>
    </source>
</evidence>
<feature type="region of interest" description="Disordered" evidence="1">
    <location>
        <begin position="248"/>
        <end position="267"/>
    </location>
</feature>
<protein>
    <submittedName>
        <fullName evidence="4">Uncharacterized protein C1orf194 homolog</fullName>
    </submittedName>
</protein>
<feature type="compositionally biased region" description="Polar residues" evidence="1">
    <location>
        <begin position="127"/>
        <end position="146"/>
    </location>
</feature>
<dbReference type="KEGG" id="hgl:101723488"/>
<evidence type="ECO:0000313" key="4">
    <source>
        <dbReference type="RefSeq" id="XP_004853668.2"/>
    </source>
</evidence>
<proteinExistence type="predicted"/>
<dbReference type="Proteomes" id="UP000694906">
    <property type="component" value="Unplaced"/>
</dbReference>
<evidence type="ECO:0000256" key="1">
    <source>
        <dbReference type="SAM" id="MobiDB-lite"/>
    </source>
</evidence>
<gene>
    <name evidence="4" type="primary">CUNH1orf194</name>
</gene>